<dbReference type="PANTHER" id="PTHR18916:SF82">
    <property type="entry name" value="CAP-GLY DOMAIN-CONTAINING PROTEIN"/>
    <property type="match status" value="1"/>
</dbReference>
<accession>A7SRR5</accession>
<evidence type="ECO:0000313" key="4">
    <source>
        <dbReference type="EMBL" id="EDO33600.1"/>
    </source>
</evidence>
<dbReference type="STRING" id="45351.A7SRR5"/>
<dbReference type="SUPFAM" id="SSF74924">
    <property type="entry name" value="Cap-Gly domain"/>
    <property type="match status" value="2"/>
</dbReference>
<keyword evidence="5" id="KW-1185">Reference proteome</keyword>
<dbReference type="OMA" id="ICKVMAR"/>
<dbReference type="GO" id="GO:0005938">
    <property type="term" value="C:cell cortex"/>
    <property type="evidence" value="ECO:0000318"/>
    <property type="project" value="GO_Central"/>
</dbReference>
<dbReference type="PROSITE" id="PS00845">
    <property type="entry name" value="CAP_GLY_1"/>
    <property type="match status" value="2"/>
</dbReference>
<protein>
    <recommendedName>
        <fullName evidence="3">CAP-Gly domain-containing protein</fullName>
    </recommendedName>
</protein>
<dbReference type="PROSITE" id="PS50245">
    <property type="entry name" value="CAP_GLY_2"/>
    <property type="match status" value="2"/>
</dbReference>
<dbReference type="InParanoid" id="A7SRR5"/>
<dbReference type="InterPro" id="IPR036859">
    <property type="entry name" value="CAP-Gly_dom_sf"/>
</dbReference>
<dbReference type="GO" id="GO:0035371">
    <property type="term" value="C:microtubule plus-end"/>
    <property type="evidence" value="ECO:0000318"/>
    <property type="project" value="GO_Central"/>
</dbReference>
<proteinExistence type="predicted"/>
<dbReference type="Pfam" id="PF01302">
    <property type="entry name" value="CAP_GLY"/>
    <property type="match status" value="2"/>
</dbReference>
<feature type="non-terminal residue" evidence="4">
    <location>
        <position position="1"/>
    </location>
</feature>
<reference evidence="4 5" key="1">
    <citation type="journal article" date="2007" name="Science">
        <title>Sea anemone genome reveals ancestral eumetazoan gene repertoire and genomic organization.</title>
        <authorList>
            <person name="Putnam N.H."/>
            <person name="Srivastava M."/>
            <person name="Hellsten U."/>
            <person name="Dirks B."/>
            <person name="Chapman J."/>
            <person name="Salamov A."/>
            <person name="Terry A."/>
            <person name="Shapiro H."/>
            <person name="Lindquist E."/>
            <person name="Kapitonov V.V."/>
            <person name="Jurka J."/>
            <person name="Genikhovich G."/>
            <person name="Grigoriev I.V."/>
            <person name="Lucas S.M."/>
            <person name="Steele R.E."/>
            <person name="Finnerty J.R."/>
            <person name="Technau U."/>
            <person name="Martindale M.Q."/>
            <person name="Rokhsar D.S."/>
        </authorList>
    </citation>
    <scope>NUCLEOTIDE SEQUENCE [LARGE SCALE GENOMIC DNA]</scope>
    <source>
        <strain evidence="5">CH2 X CH6</strain>
    </source>
</reference>
<evidence type="ECO:0000256" key="1">
    <source>
        <dbReference type="SAM" id="Coils"/>
    </source>
</evidence>
<gene>
    <name evidence="4" type="ORF">NEMVEDRAFT_v1g129078</name>
</gene>
<dbReference type="Proteomes" id="UP000001593">
    <property type="component" value="Unassembled WGS sequence"/>
</dbReference>
<name>A7SRR5_NEMVE</name>
<dbReference type="PANTHER" id="PTHR18916">
    <property type="entry name" value="DYNACTIN 1-RELATED MICROTUBULE-BINDING"/>
    <property type="match status" value="1"/>
</dbReference>
<evidence type="ECO:0000313" key="5">
    <source>
        <dbReference type="Proteomes" id="UP000001593"/>
    </source>
</evidence>
<feature type="region of interest" description="Disordered" evidence="2">
    <location>
        <begin position="198"/>
        <end position="231"/>
    </location>
</feature>
<dbReference type="SMART" id="SM01052">
    <property type="entry name" value="CAP_GLY"/>
    <property type="match status" value="2"/>
</dbReference>
<organism evidence="4 5">
    <name type="scientific">Nematostella vectensis</name>
    <name type="common">Starlet sea anemone</name>
    <dbReference type="NCBI Taxonomy" id="45351"/>
    <lineage>
        <taxon>Eukaryota</taxon>
        <taxon>Metazoa</taxon>
        <taxon>Cnidaria</taxon>
        <taxon>Anthozoa</taxon>
        <taxon>Hexacorallia</taxon>
        <taxon>Actiniaria</taxon>
        <taxon>Edwardsiidae</taxon>
        <taxon>Nematostella</taxon>
    </lineage>
</organism>
<dbReference type="GO" id="GO:0031122">
    <property type="term" value="P:cytoplasmic microtubule organization"/>
    <property type="evidence" value="ECO:0000318"/>
    <property type="project" value="GO_Central"/>
</dbReference>
<dbReference type="GO" id="GO:0051010">
    <property type="term" value="F:microtubule plus-end binding"/>
    <property type="evidence" value="ECO:0000318"/>
    <property type="project" value="GO_Central"/>
</dbReference>
<keyword evidence="1" id="KW-0175">Coiled coil</keyword>
<feature type="domain" description="CAP-Gly" evidence="3">
    <location>
        <begin position="113"/>
        <end position="155"/>
    </location>
</feature>
<dbReference type="Gene3D" id="2.30.30.190">
    <property type="entry name" value="CAP Gly-rich-like domain"/>
    <property type="match status" value="2"/>
</dbReference>
<dbReference type="AlphaFoldDB" id="A7SRR5"/>
<evidence type="ECO:0000256" key="2">
    <source>
        <dbReference type="SAM" id="MobiDB-lite"/>
    </source>
</evidence>
<dbReference type="eggNOG" id="KOG4568">
    <property type="taxonomic scope" value="Eukaryota"/>
</dbReference>
<dbReference type="HOGENOM" id="CLU_042448_0_0_1"/>
<feature type="compositionally biased region" description="Low complexity" evidence="2">
    <location>
        <begin position="205"/>
        <end position="228"/>
    </location>
</feature>
<dbReference type="GO" id="GO:0005634">
    <property type="term" value="C:nucleus"/>
    <property type="evidence" value="ECO:0000318"/>
    <property type="project" value="GO_Central"/>
</dbReference>
<sequence>DELLKLFQVGDRVLVNNTKPGVIAFLGETKFAKGDWAGIILDDPTGKNDGSVAGEKYFECKPLHGVFTKLEKITKVNQVTESPGSPVENSSSLEIGDRVVVSGNKIGTLRYVGTTEFAKGEWAGVELDEPLGKNDGAVAGTRYFQCIQGYGLFAPVHKVIKTGKKETTKLLTSPPKGEPTLPISQQLIQETVQNSLAAAATNGGSESSLSSTASAPLSTTSSLQGLTSKEALQDREKQIQTLLEERDFERTEVANATSQVAKAEEEVSIIKRQHEQAAMEYSKNMQALKELIELAEKEKAELHCQVEEERRKTEDLQFKLAEEEIILGDELKVRVGIRDE</sequence>
<evidence type="ECO:0000259" key="3">
    <source>
        <dbReference type="PROSITE" id="PS50245"/>
    </source>
</evidence>
<dbReference type="PhylomeDB" id="A7SRR5"/>
<feature type="coiled-coil region" evidence="1">
    <location>
        <begin position="232"/>
        <end position="312"/>
    </location>
</feature>
<feature type="domain" description="CAP-Gly" evidence="3">
    <location>
        <begin position="27"/>
        <end position="69"/>
    </location>
</feature>
<dbReference type="EMBL" id="DS469766">
    <property type="protein sequence ID" value="EDO33600.1"/>
    <property type="molecule type" value="Genomic_DNA"/>
</dbReference>
<dbReference type="InterPro" id="IPR000938">
    <property type="entry name" value="CAP-Gly_domain"/>
</dbReference>